<sequence length="149" mass="17062">MTTSNFTLTLLTEKTPAEVFQAISNVREWWSGYHSEEIMGRSVNLNDEFSFSAAGGIHYSRQKLVEVIPHKKIVWLITDSDFGYIAKKDEWTGTKVIFEISEKEGKTHLVFTHEGLTPAVECYETCAPSWTMYLQNKLLPLINTKNRLS</sequence>
<evidence type="ECO:0000256" key="1">
    <source>
        <dbReference type="ARBA" id="ARBA00006817"/>
    </source>
</evidence>
<dbReference type="EMBL" id="QWET01000010">
    <property type="protein sequence ID" value="RIH64547.1"/>
    <property type="molecule type" value="Genomic_DNA"/>
</dbReference>
<dbReference type="RefSeq" id="WP_119350705.1">
    <property type="nucleotide sequence ID" value="NZ_QWET01000010.1"/>
</dbReference>
<reference evidence="3 4" key="1">
    <citation type="journal article" date="2015" name="Int. J. Syst. Evol. Microbiol.">
        <title>Mariniphaga sediminis sp. nov., isolated from coastal sediment.</title>
        <authorList>
            <person name="Wang F.Q."/>
            <person name="Shen Q.Y."/>
            <person name="Chen G.J."/>
            <person name="Du Z.J."/>
        </authorList>
    </citation>
    <scope>NUCLEOTIDE SEQUENCE [LARGE SCALE GENOMIC DNA]</scope>
    <source>
        <strain evidence="3 4">SY21</strain>
    </source>
</reference>
<dbReference type="CDD" id="cd07814">
    <property type="entry name" value="SRPBCC_CalC_Aha1-like"/>
    <property type="match status" value="1"/>
</dbReference>
<evidence type="ECO:0000313" key="3">
    <source>
        <dbReference type="EMBL" id="RIH64547.1"/>
    </source>
</evidence>
<dbReference type="OrthoDB" id="287565at2"/>
<name>A0A399CYZ4_9BACT</name>
<dbReference type="Pfam" id="PF08327">
    <property type="entry name" value="AHSA1"/>
    <property type="match status" value="1"/>
</dbReference>
<organism evidence="3 4">
    <name type="scientific">Mariniphaga sediminis</name>
    <dbReference type="NCBI Taxonomy" id="1628158"/>
    <lineage>
        <taxon>Bacteria</taxon>
        <taxon>Pseudomonadati</taxon>
        <taxon>Bacteroidota</taxon>
        <taxon>Bacteroidia</taxon>
        <taxon>Marinilabiliales</taxon>
        <taxon>Prolixibacteraceae</taxon>
        <taxon>Mariniphaga</taxon>
    </lineage>
</organism>
<dbReference type="InterPro" id="IPR013538">
    <property type="entry name" value="ASHA1/2-like_C"/>
</dbReference>
<feature type="domain" description="Activator of Hsp90 ATPase homologue 1/2-like C-terminal" evidence="2">
    <location>
        <begin position="16"/>
        <end position="138"/>
    </location>
</feature>
<gene>
    <name evidence="3" type="ORF">D1164_14420</name>
</gene>
<dbReference type="Gene3D" id="3.30.530.20">
    <property type="match status" value="1"/>
</dbReference>
<evidence type="ECO:0000313" key="4">
    <source>
        <dbReference type="Proteomes" id="UP000266441"/>
    </source>
</evidence>
<proteinExistence type="inferred from homology"/>
<protein>
    <submittedName>
        <fullName evidence="3">SRPBCC domain-containing protein</fullName>
    </submittedName>
</protein>
<comment type="caution">
    <text evidence="3">The sequence shown here is derived from an EMBL/GenBank/DDBJ whole genome shotgun (WGS) entry which is preliminary data.</text>
</comment>
<keyword evidence="4" id="KW-1185">Reference proteome</keyword>
<evidence type="ECO:0000259" key="2">
    <source>
        <dbReference type="Pfam" id="PF08327"/>
    </source>
</evidence>
<dbReference type="SUPFAM" id="SSF55961">
    <property type="entry name" value="Bet v1-like"/>
    <property type="match status" value="1"/>
</dbReference>
<dbReference type="Proteomes" id="UP000266441">
    <property type="component" value="Unassembled WGS sequence"/>
</dbReference>
<dbReference type="InterPro" id="IPR023393">
    <property type="entry name" value="START-like_dom_sf"/>
</dbReference>
<accession>A0A399CYZ4</accession>
<comment type="similarity">
    <text evidence="1">Belongs to the AHA1 family.</text>
</comment>
<dbReference type="AlphaFoldDB" id="A0A399CYZ4"/>